<feature type="domain" description="RING-type" evidence="6">
    <location>
        <begin position="198"/>
        <end position="239"/>
    </location>
</feature>
<keyword evidence="5" id="KW-0175">Coiled coil</keyword>
<evidence type="ECO:0000313" key="8">
    <source>
        <dbReference type="Proteomes" id="UP000001307"/>
    </source>
</evidence>
<dbReference type="OrthoDB" id="6364573at2759"/>
<dbReference type="InParanoid" id="E4XXM4"/>
<evidence type="ECO:0000256" key="4">
    <source>
        <dbReference type="PROSITE-ProRule" id="PRU00175"/>
    </source>
</evidence>
<dbReference type="Proteomes" id="UP000001307">
    <property type="component" value="Unassembled WGS sequence"/>
</dbReference>
<dbReference type="InterPro" id="IPR013083">
    <property type="entry name" value="Znf_RING/FYVE/PHD"/>
</dbReference>
<keyword evidence="2 4" id="KW-0863">Zinc-finger</keyword>
<dbReference type="Pfam" id="PF13920">
    <property type="entry name" value="zf-C3HC4_3"/>
    <property type="match status" value="1"/>
</dbReference>
<dbReference type="GO" id="GO:0008270">
    <property type="term" value="F:zinc ion binding"/>
    <property type="evidence" value="ECO:0007669"/>
    <property type="project" value="UniProtKB-KW"/>
</dbReference>
<keyword evidence="3" id="KW-0862">Zinc</keyword>
<dbReference type="EMBL" id="FN653283">
    <property type="protein sequence ID" value="CBY14418.1"/>
    <property type="molecule type" value="Genomic_DNA"/>
</dbReference>
<keyword evidence="8" id="KW-1185">Reference proteome</keyword>
<dbReference type="SMART" id="SM00184">
    <property type="entry name" value="RING"/>
    <property type="match status" value="1"/>
</dbReference>
<dbReference type="SUPFAM" id="SSF57850">
    <property type="entry name" value="RING/U-box"/>
    <property type="match status" value="1"/>
</dbReference>
<dbReference type="AlphaFoldDB" id="E4XXM4"/>
<sequence length="256" mass="29339">MKTPNANVHLNGFVIDHGTRGQCFGCQSFLYETTHVSSQIYCRSCFTVKFPNNSTAKFEKSDAKFCCPKKCGARNLSFDQFIIGDCCETASRWVGSLTFYKISILNRLYVDSRNEEGDAETRVVTADKTVETCRQALEDAEYKAKNARDELDEKKKWRRKIQTRTLFMTSIEMKQDNADIENRDQNSHQQNDTNKETCTVCFDIYAEDERQKSVIIPCGHQACFGCLSSLQQKCCPTCRAEFTDDKVFKLYPSTQN</sequence>
<evidence type="ECO:0000256" key="3">
    <source>
        <dbReference type="ARBA" id="ARBA00022833"/>
    </source>
</evidence>
<dbReference type="InterPro" id="IPR001841">
    <property type="entry name" value="Znf_RING"/>
</dbReference>
<evidence type="ECO:0000256" key="1">
    <source>
        <dbReference type="ARBA" id="ARBA00022723"/>
    </source>
</evidence>
<evidence type="ECO:0000256" key="2">
    <source>
        <dbReference type="ARBA" id="ARBA00022771"/>
    </source>
</evidence>
<evidence type="ECO:0000313" key="7">
    <source>
        <dbReference type="EMBL" id="CBY14418.1"/>
    </source>
</evidence>
<evidence type="ECO:0000256" key="5">
    <source>
        <dbReference type="SAM" id="Coils"/>
    </source>
</evidence>
<name>E4XXM4_OIKDI</name>
<reference evidence="7" key="1">
    <citation type="journal article" date="2010" name="Science">
        <title>Plasticity of animal genome architecture unmasked by rapid evolution of a pelagic tunicate.</title>
        <authorList>
            <person name="Denoeud F."/>
            <person name="Henriet S."/>
            <person name="Mungpakdee S."/>
            <person name="Aury J.M."/>
            <person name="Da Silva C."/>
            <person name="Brinkmann H."/>
            <person name="Mikhaleva J."/>
            <person name="Olsen L.C."/>
            <person name="Jubin C."/>
            <person name="Canestro C."/>
            <person name="Bouquet J.M."/>
            <person name="Danks G."/>
            <person name="Poulain J."/>
            <person name="Campsteijn C."/>
            <person name="Adamski M."/>
            <person name="Cross I."/>
            <person name="Yadetie F."/>
            <person name="Muffato M."/>
            <person name="Louis A."/>
            <person name="Butcher S."/>
            <person name="Tsagkogeorga G."/>
            <person name="Konrad A."/>
            <person name="Singh S."/>
            <person name="Jensen M.F."/>
            <person name="Cong E.H."/>
            <person name="Eikeseth-Otteraa H."/>
            <person name="Noel B."/>
            <person name="Anthouard V."/>
            <person name="Porcel B.M."/>
            <person name="Kachouri-Lafond R."/>
            <person name="Nishino A."/>
            <person name="Ugolini M."/>
            <person name="Chourrout P."/>
            <person name="Nishida H."/>
            <person name="Aasland R."/>
            <person name="Huzurbazar S."/>
            <person name="Westhof E."/>
            <person name="Delsuc F."/>
            <person name="Lehrach H."/>
            <person name="Reinhardt R."/>
            <person name="Weissenbach J."/>
            <person name="Roy S.W."/>
            <person name="Artiguenave F."/>
            <person name="Postlethwait J.H."/>
            <person name="Manak J.R."/>
            <person name="Thompson E.M."/>
            <person name="Jaillon O."/>
            <person name="Du Pasquier L."/>
            <person name="Boudinot P."/>
            <person name="Liberles D.A."/>
            <person name="Volff J.N."/>
            <person name="Philippe H."/>
            <person name="Lenhard B."/>
            <person name="Roest Crollius H."/>
            <person name="Wincker P."/>
            <person name="Chourrout D."/>
        </authorList>
    </citation>
    <scope>NUCLEOTIDE SEQUENCE [LARGE SCALE GENOMIC DNA]</scope>
</reference>
<accession>E4XXM4</accession>
<dbReference type="PROSITE" id="PS50089">
    <property type="entry name" value="ZF_RING_2"/>
    <property type="match status" value="1"/>
</dbReference>
<protein>
    <recommendedName>
        <fullName evidence="6">RING-type domain-containing protein</fullName>
    </recommendedName>
</protein>
<gene>
    <name evidence="7" type="ORF">GSOID_T00007416001</name>
</gene>
<feature type="coiled-coil region" evidence="5">
    <location>
        <begin position="130"/>
        <end position="157"/>
    </location>
</feature>
<organism evidence="7">
    <name type="scientific">Oikopleura dioica</name>
    <name type="common">Tunicate</name>
    <dbReference type="NCBI Taxonomy" id="34765"/>
    <lineage>
        <taxon>Eukaryota</taxon>
        <taxon>Metazoa</taxon>
        <taxon>Chordata</taxon>
        <taxon>Tunicata</taxon>
        <taxon>Appendicularia</taxon>
        <taxon>Copelata</taxon>
        <taxon>Oikopleuridae</taxon>
        <taxon>Oikopleura</taxon>
    </lineage>
</organism>
<dbReference type="Gene3D" id="3.30.40.10">
    <property type="entry name" value="Zinc/RING finger domain, C3HC4 (zinc finger)"/>
    <property type="match status" value="1"/>
</dbReference>
<keyword evidence="1" id="KW-0479">Metal-binding</keyword>
<evidence type="ECO:0000259" key="6">
    <source>
        <dbReference type="PROSITE" id="PS50089"/>
    </source>
</evidence>
<proteinExistence type="predicted"/>